<proteinExistence type="predicted"/>
<reference evidence="1 2" key="1">
    <citation type="submission" date="2016-12" db="EMBL/GenBank/DDBJ databases">
        <authorList>
            <person name="Song W.-J."/>
            <person name="Kurnit D.M."/>
        </authorList>
    </citation>
    <scope>NUCLEOTIDE SEQUENCE [LARGE SCALE GENOMIC DNA]</scope>
    <source>
        <strain evidence="1 2">175</strain>
    </source>
</reference>
<dbReference type="AlphaFoldDB" id="A0A1Y6D116"/>
<keyword evidence="2" id="KW-1185">Reference proteome</keyword>
<protein>
    <submittedName>
        <fullName evidence="1">Uncharacterized protein</fullName>
    </submittedName>
</protein>
<gene>
    <name evidence="1" type="ORF">SAMN02949497_3504</name>
</gene>
<dbReference type="Proteomes" id="UP000192923">
    <property type="component" value="Unassembled WGS sequence"/>
</dbReference>
<dbReference type="OrthoDB" id="8609885at2"/>
<sequence length="563" mass="59950">MIGLAPLNSVPFNTLHTPAIKRGLVAGASCAWGRGLPAVRAARAGAPLGTHALHAVDLALDPGRGRVGTTGLIIGRADAMARGILHGVGPGVRCQASPRIVLDITQRLRQMTAFVYATKTRALRGWGAAWRRGVRVEALARIVRTDGLPIDIGVALRLDPGHALADALDFWFGRGHRPVYVAPVPAAPGVPARPPWRGGWHLVFDRADRADGHTHLVFRRRKPALRLPTLEFYAVANTAYVKRVSDDAPIQCQSLAIGGDRDSWSLRFSGQSFPSERDKLAQAGGPVEIEIGLNGVVFRALVKSVRPARQFGQDSLGFEAVSTSAVLAAPYAPLATRTNAGAAYAQALAAGELDGTGWALDWQMVDWLIPPGAYSLAQAAPIDAIKRLVEAGGGFLQTDRSAMILRALPRYAVLPWHWDTAPPDIILPPDVIESLGSDWTEKPGYNAVYVSGQNHGVLAWVKRDGTDGANLAPMVVDPLITQVGANRARGEAILADTGNQESYNAALAVFPEIGILAPGQLVQVADSPAWKGLVTAFSVAAQWQGDGGLIIHQTVTLERHYVG</sequence>
<organism evidence="1 2">
    <name type="scientific">Methylomagnum ishizawai</name>
    <dbReference type="NCBI Taxonomy" id="1760988"/>
    <lineage>
        <taxon>Bacteria</taxon>
        <taxon>Pseudomonadati</taxon>
        <taxon>Pseudomonadota</taxon>
        <taxon>Gammaproteobacteria</taxon>
        <taxon>Methylococcales</taxon>
        <taxon>Methylococcaceae</taxon>
        <taxon>Methylomagnum</taxon>
    </lineage>
</organism>
<evidence type="ECO:0000313" key="2">
    <source>
        <dbReference type="Proteomes" id="UP000192923"/>
    </source>
</evidence>
<dbReference type="STRING" id="1760988.SAMN02949497_3504"/>
<dbReference type="RefSeq" id="WP_085214921.1">
    <property type="nucleotide sequence ID" value="NZ_FXAM01000001.1"/>
</dbReference>
<name>A0A1Y6D116_9GAMM</name>
<evidence type="ECO:0000313" key="1">
    <source>
        <dbReference type="EMBL" id="SMF96120.1"/>
    </source>
</evidence>
<dbReference type="EMBL" id="FXAM01000001">
    <property type="protein sequence ID" value="SMF96120.1"/>
    <property type="molecule type" value="Genomic_DNA"/>
</dbReference>
<accession>A0A1Y6D116</accession>